<gene>
    <name evidence="2" type="primary">ORF195340</name>
    <name evidence="1" type="synonym">ORF195330</name>
</gene>
<sequence length="68" mass="7485">MFSLLSVPPPPYIRAFSNFKGSLPSDTRLCLQQDMPNLTQFSPPNLSHHGALSLSTDLCLQLCHTISV</sequence>
<dbReference type="AlphaFoldDB" id="A0A0B7BMV0"/>
<organism evidence="2">
    <name type="scientific">Arion vulgaris</name>
    <dbReference type="NCBI Taxonomy" id="1028688"/>
    <lineage>
        <taxon>Eukaryota</taxon>
        <taxon>Metazoa</taxon>
        <taxon>Spiralia</taxon>
        <taxon>Lophotrochozoa</taxon>
        <taxon>Mollusca</taxon>
        <taxon>Gastropoda</taxon>
        <taxon>Heterobranchia</taxon>
        <taxon>Euthyneura</taxon>
        <taxon>Panpulmonata</taxon>
        <taxon>Eupulmonata</taxon>
        <taxon>Stylommatophora</taxon>
        <taxon>Helicina</taxon>
        <taxon>Arionoidea</taxon>
        <taxon>Arionidae</taxon>
        <taxon>Arion</taxon>
    </lineage>
</organism>
<evidence type="ECO:0000313" key="2">
    <source>
        <dbReference type="EMBL" id="CEK93440.1"/>
    </source>
</evidence>
<name>A0A0B7BMV0_9EUPU</name>
<dbReference type="EMBL" id="HACG01046575">
    <property type="protein sequence ID" value="CEK93440.1"/>
    <property type="molecule type" value="Transcribed_RNA"/>
</dbReference>
<proteinExistence type="predicted"/>
<evidence type="ECO:0000313" key="1">
    <source>
        <dbReference type="EMBL" id="CEK93436.1"/>
    </source>
</evidence>
<reference evidence="2" key="1">
    <citation type="submission" date="2014-12" db="EMBL/GenBank/DDBJ databases">
        <title>Insight into the proteome of Arion vulgaris.</title>
        <authorList>
            <person name="Aradska J."/>
            <person name="Bulat T."/>
            <person name="Smidak R."/>
            <person name="Sarate P."/>
            <person name="Gangsoo J."/>
            <person name="Sialana F."/>
            <person name="Bilban M."/>
            <person name="Lubec G."/>
        </authorList>
    </citation>
    <scope>NUCLEOTIDE SEQUENCE</scope>
    <source>
        <tissue evidence="2">Skin</tissue>
    </source>
</reference>
<protein>
    <submittedName>
        <fullName evidence="2">Uncharacterized protein</fullName>
    </submittedName>
</protein>
<dbReference type="EMBL" id="HACG01046571">
    <property type="protein sequence ID" value="CEK93436.1"/>
    <property type="molecule type" value="Transcribed_RNA"/>
</dbReference>
<accession>A0A0B7BMV0</accession>